<feature type="region of interest" description="Disordered" evidence="1">
    <location>
        <begin position="46"/>
        <end position="79"/>
    </location>
</feature>
<evidence type="ECO:0000313" key="2">
    <source>
        <dbReference type="EMBL" id="GAA0939568.1"/>
    </source>
</evidence>
<evidence type="ECO:0000256" key="1">
    <source>
        <dbReference type="SAM" id="MobiDB-lite"/>
    </source>
</evidence>
<dbReference type="EMBL" id="BAAAHH010000002">
    <property type="protein sequence ID" value="GAA0939568.1"/>
    <property type="molecule type" value="Genomic_DNA"/>
</dbReference>
<protein>
    <submittedName>
        <fullName evidence="2">Uncharacterized protein</fullName>
    </submittedName>
</protein>
<sequence>MPPTDSELDAILKASRPVTDARLAEDPQVSALLAEIGRELPTRHRLRLIGGGRRQPVNDGRRQPVSGDGHQRSASGGGRWRPMIASAVAVAVAITIPVVVADRRDENLDVQRPVATSPASTPTGPELRTGRFGPLEDGPDRSEWLNLESPELPAAIEEFGRGFPLPPGGDWTSLQRPGLWRGQTQETSLRHALAAQARCQWMRYWKDSGPSGREAARKVLVGTRKWSVYEDGMWTDQNRFDRMLGQLEKGDGGILRKDLDELCDARSYFGEAE</sequence>
<proteinExistence type="predicted"/>
<keyword evidence="3" id="KW-1185">Reference proteome</keyword>
<gene>
    <name evidence="2" type="ORF">GCM10009550_08190</name>
</gene>
<dbReference type="RefSeq" id="WP_344236811.1">
    <property type="nucleotide sequence ID" value="NZ_BAAAHH010000002.1"/>
</dbReference>
<dbReference type="Proteomes" id="UP001500665">
    <property type="component" value="Unassembled WGS sequence"/>
</dbReference>
<feature type="region of interest" description="Disordered" evidence="1">
    <location>
        <begin position="110"/>
        <end position="140"/>
    </location>
</feature>
<evidence type="ECO:0000313" key="3">
    <source>
        <dbReference type="Proteomes" id="UP001500665"/>
    </source>
</evidence>
<organism evidence="2 3">
    <name type="scientific">Actinocorallia libanotica</name>
    <dbReference type="NCBI Taxonomy" id="46162"/>
    <lineage>
        <taxon>Bacteria</taxon>
        <taxon>Bacillati</taxon>
        <taxon>Actinomycetota</taxon>
        <taxon>Actinomycetes</taxon>
        <taxon>Streptosporangiales</taxon>
        <taxon>Thermomonosporaceae</taxon>
        <taxon>Actinocorallia</taxon>
    </lineage>
</organism>
<reference evidence="2 3" key="1">
    <citation type="journal article" date="2019" name="Int. J. Syst. Evol. Microbiol.">
        <title>The Global Catalogue of Microorganisms (GCM) 10K type strain sequencing project: providing services to taxonomists for standard genome sequencing and annotation.</title>
        <authorList>
            <consortium name="The Broad Institute Genomics Platform"/>
            <consortium name="The Broad Institute Genome Sequencing Center for Infectious Disease"/>
            <person name="Wu L."/>
            <person name="Ma J."/>
        </authorList>
    </citation>
    <scope>NUCLEOTIDE SEQUENCE [LARGE SCALE GENOMIC DNA]</scope>
    <source>
        <strain evidence="2 3">JCM 10696</strain>
    </source>
</reference>
<comment type="caution">
    <text evidence="2">The sequence shown here is derived from an EMBL/GenBank/DDBJ whole genome shotgun (WGS) entry which is preliminary data.</text>
</comment>
<name>A0ABN1Q9K6_9ACTN</name>
<accession>A0ABN1Q9K6</accession>